<gene>
    <name evidence="1" type="ORF">LCGC14_1116090</name>
</gene>
<comment type="caution">
    <text evidence="1">The sequence shown here is derived from an EMBL/GenBank/DDBJ whole genome shotgun (WGS) entry which is preliminary data.</text>
</comment>
<dbReference type="AlphaFoldDB" id="A0A0F9PNE1"/>
<protein>
    <submittedName>
        <fullName evidence="1">Uncharacterized protein</fullName>
    </submittedName>
</protein>
<dbReference type="EMBL" id="LAZR01005129">
    <property type="protein sequence ID" value="KKN02606.1"/>
    <property type="molecule type" value="Genomic_DNA"/>
</dbReference>
<proteinExistence type="predicted"/>
<evidence type="ECO:0000313" key="1">
    <source>
        <dbReference type="EMBL" id="KKN02606.1"/>
    </source>
</evidence>
<name>A0A0F9PNE1_9ZZZZ</name>
<reference evidence="1" key="1">
    <citation type="journal article" date="2015" name="Nature">
        <title>Complex archaea that bridge the gap between prokaryotes and eukaryotes.</title>
        <authorList>
            <person name="Spang A."/>
            <person name="Saw J.H."/>
            <person name="Jorgensen S.L."/>
            <person name="Zaremba-Niedzwiedzka K."/>
            <person name="Martijn J."/>
            <person name="Lind A.E."/>
            <person name="van Eijk R."/>
            <person name="Schleper C."/>
            <person name="Guy L."/>
            <person name="Ettema T.J."/>
        </authorList>
    </citation>
    <scope>NUCLEOTIDE SEQUENCE</scope>
</reference>
<accession>A0A0F9PNE1</accession>
<sequence length="57" mass="6658">MTPDEKAAEKAAKEYEQAIERFKLDAIEDGHGQSKKRYMMDGFYSGFYAGRDYQKEK</sequence>
<organism evidence="1">
    <name type="scientific">marine sediment metagenome</name>
    <dbReference type="NCBI Taxonomy" id="412755"/>
    <lineage>
        <taxon>unclassified sequences</taxon>
        <taxon>metagenomes</taxon>
        <taxon>ecological metagenomes</taxon>
    </lineage>
</organism>